<reference evidence="1 2" key="1">
    <citation type="journal article" date="2015" name="Genome Announc.">
        <title>Expanding the biotechnology potential of lactobacilli through comparative genomics of 213 strains and associated genera.</title>
        <authorList>
            <person name="Sun Z."/>
            <person name="Harris H.M."/>
            <person name="McCann A."/>
            <person name="Guo C."/>
            <person name="Argimon S."/>
            <person name="Zhang W."/>
            <person name="Yang X."/>
            <person name="Jeffery I.B."/>
            <person name="Cooney J.C."/>
            <person name="Kagawa T.F."/>
            <person name="Liu W."/>
            <person name="Song Y."/>
            <person name="Salvetti E."/>
            <person name="Wrobel A."/>
            <person name="Rasinkangas P."/>
            <person name="Parkhill J."/>
            <person name="Rea M.C."/>
            <person name="O'Sullivan O."/>
            <person name="Ritari J."/>
            <person name="Douillard F.P."/>
            <person name="Paul Ross R."/>
            <person name="Yang R."/>
            <person name="Briner A.E."/>
            <person name="Felis G.E."/>
            <person name="de Vos W.M."/>
            <person name="Barrangou R."/>
            <person name="Klaenhammer T.R."/>
            <person name="Caufield P.W."/>
            <person name="Cui Y."/>
            <person name="Zhang H."/>
            <person name="O'Toole P.W."/>
        </authorList>
    </citation>
    <scope>NUCLEOTIDE SEQUENCE [LARGE SCALE GENOMIC DNA]</scope>
    <source>
        <strain evidence="1 2">ATCC 27304</strain>
    </source>
</reference>
<sequence>MGLKIDDVSYRISNDSAVPEIYIKGERAIVVSCTTQYITMSELAGTKLLIAAIYLKSEQKPRKAPVLHHISINEIFQEILYQ</sequence>
<name>A0A0R2FRJ5_9LACO</name>
<evidence type="ECO:0000313" key="2">
    <source>
        <dbReference type="Proteomes" id="UP000051727"/>
    </source>
</evidence>
<organism evidence="1 2">
    <name type="scientific">Liquorilactobacillus mali</name>
    <dbReference type="NCBI Taxonomy" id="1618"/>
    <lineage>
        <taxon>Bacteria</taxon>
        <taxon>Bacillati</taxon>
        <taxon>Bacillota</taxon>
        <taxon>Bacilli</taxon>
        <taxon>Lactobacillales</taxon>
        <taxon>Lactobacillaceae</taxon>
        <taxon>Liquorilactobacillus</taxon>
    </lineage>
</organism>
<gene>
    <name evidence="1" type="ORF">IV36_GL001912</name>
</gene>
<comment type="caution">
    <text evidence="1">The sequence shown here is derived from an EMBL/GenBank/DDBJ whole genome shotgun (WGS) entry which is preliminary data.</text>
</comment>
<evidence type="ECO:0000313" key="1">
    <source>
        <dbReference type="EMBL" id="KRN31107.1"/>
    </source>
</evidence>
<dbReference type="STRING" id="1618.IV36_GL001912"/>
<dbReference type="RefSeq" id="WP_056990851.1">
    <property type="nucleotide sequence ID" value="NZ_JQAR01000005.1"/>
</dbReference>
<protein>
    <submittedName>
        <fullName evidence="1">Uncharacterized protein</fullName>
    </submittedName>
</protein>
<dbReference type="Proteomes" id="UP000051727">
    <property type="component" value="Unassembled WGS sequence"/>
</dbReference>
<dbReference type="AlphaFoldDB" id="A0A0R2FRJ5"/>
<dbReference type="EMBL" id="JQAR01000005">
    <property type="protein sequence ID" value="KRN31107.1"/>
    <property type="molecule type" value="Genomic_DNA"/>
</dbReference>
<accession>A0A0R2FRJ5</accession>
<dbReference type="PATRIC" id="fig|1618.3.peg.1950"/>
<proteinExistence type="predicted"/>